<protein>
    <submittedName>
        <fullName evidence="14">Uncharacterized protein</fullName>
    </submittedName>
</protein>
<keyword evidence="15" id="KW-1185">Reference proteome</keyword>
<evidence type="ECO:0000256" key="10">
    <source>
        <dbReference type="SAM" id="Phobius"/>
    </source>
</evidence>
<dbReference type="PROSITE" id="PS00107">
    <property type="entry name" value="PROTEIN_KINASE_ATP"/>
    <property type="match status" value="1"/>
</dbReference>
<evidence type="ECO:0000256" key="9">
    <source>
        <dbReference type="PROSITE-ProRule" id="PRU10141"/>
    </source>
</evidence>
<dbReference type="Pfam" id="PF00069">
    <property type="entry name" value="Pkinase"/>
    <property type="match status" value="1"/>
</dbReference>
<evidence type="ECO:0000256" key="5">
    <source>
        <dbReference type="ARBA" id="ARBA00022741"/>
    </source>
</evidence>
<evidence type="ECO:0000259" key="13">
    <source>
        <dbReference type="PROSITE" id="PS51473"/>
    </source>
</evidence>
<keyword evidence="7 9" id="KW-0067">ATP-binding</keyword>
<evidence type="ECO:0000256" key="3">
    <source>
        <dbReference type="ARBA" id="ARBA00022729"/>
    </source>
</evidence>
<evidence type="ECO:0000313" key="14">
    <source>
        <dbReference type="EMBL" id="KAK1401911.1"/>
    </source>
</evidence>
<dbReference type="InterPro" id="IPR038408">
    <property type="entry name" value="GNK2_sf"/>
</dbReference>
<keyword evidence="1" id="KW-0723">Serine/threonine-protein kinase</keyword>
<dbReference type="Gene3D" id="1.10.510.10">
    <property type="entry name" value="Transferase(Phosphotransferase) domain 1"/>
    <property type="match status" value="1"/>
</dbReference>
<keyword evidence="4" id="KW-0677">Repeat</keyword>
<evidence type="ECO:0000256" key="2">
    <source>
        <dbReference type="ARBA" id="ARBA00022679"/>
    </source>
</evidence>
<feature type="domain" description="Protein kinase" evidence="12">
    <location>
        <begin position="252"/>
        <end position="494"/>
    </location>
</feature>
<dbReference type="InterPro" id="IPR052059">
    <property type="entry name" value="CR_Ser/Thr_kinase"/>
</dbReference>
<gene>
    <name evidence="14" type="ORF">POM88_001516</name>
</gene>
<dbReference type="SMART" id="SM00220">
    <property type="entry name" value="S_TKc"/>
    <property type="match status" value="1"/>
</dbReference>
<keyword evidence="5 9" id="KW-0547">Nucleotide-binding</keyword>
<dbReference type="Gene3D" id="3.30.200.20">
    <property type="entry name" value="Phosphorylase Kinase, domain 1"/>
    <property type="match status" value="1"/>
</dbReference>
<evidence type="ECO:0000256" key="11">
    <source>
        <dbReference type="SAM" id="SignalP"/>
    </source>
</evidence>
<evidence type="ECO:0000259" key="12">
    <source>
        <dbReference type="PROSITE" id="PS50011"/>
    </source>
</evidence>
<evidence type="ECO:0000256" key="1">
    <source>
        <dbReference type="ARBA" id="ARBA00022527"/>
    </source>
</evidence>
<feature type="chain" id="PRO_5042064298" evidence="11">
    <location>
        <begin position="30"/>
        <end position="494"/>
    </location>
</feature>
<organism evidence="14 15">
    <name type="scientific">Heracleum sosnowskyi</name>
    <dbReference type="NCBI Taxonomy" id="360622"/>
    <lineage>
        <taxon>Eukaryota</taxon>
        <taxon>Viridiplantae</taxon>
        <taxon>Streptophyta</taxon>
        <taxon>Embryophyta</taxon>
        <taxon>Tracheophyta</taxon>
        <taxon>Spermatophyta</taxon>
        <taxon>Magnoliopsida</taxon>
        <taxon>eudicotyledons</taxon>
        <taxon>Gunneridae</taxon>
        <taxon>Pentapetalae</taxon>
        <taxon>asterids</taxon>
        <taxon>campanulids</taxon>
        <taxon>Apiales</taxon>
        <taxon>Apiaceae</taxon>
        <taxon>Apioideae</taxon>
        <taxon>apioid superclade</taxon>
        <taxon>Tordylieae</taxon>
        <taxon>Tordyliinae</taxon>
        <taxon>Heracleum</taxon>
    </lineage>
</organism>
<evidence type="ECO:0000256" key="7">
    <source>
        <dbReference type="ARBA" id="ARBA00022840"/>
    </source>
</evidence>
<comment type="caution">
    <text evidence="14">The sequence shown here is derived from an EMBL/GenBank/DDBJ whole genome shotgun (WGS) entry which is preliminary data.</text>
</comment>
<dbReference type="Pfam" id="PF01657">
    <property type="entry name" value="Stress-antifung"/>
    <property type="match status" value="1"/>
</dbReference>
<dbReference type="GO" id="GO:0004674">
    <property type="term" value="F:protein serine/threonine kinase activity"/>
    <property type="evidence" value="ECO:0007669"/>
    <property type="project" value="UniProtKB-KW"/>
</dbReference>
<keyword evidence="10" id="KW-0472">Membrane</keyword>
<keyword evidence="8" id="KW-0675">Receptor</keyword>
<dbReference type="InterPro" id="IPR011009">
    <property type="entry name" value="Kinase-like_dom_sf"/>
</dbReference>
<dbReference type="SUPFAM" id="SSF56112">
    <property type="entry name" value="Protein kinase-like (PK-like)"/>
    <property type="match status" value="1"/>
</dbReference>
<name>A0AAD8NAW9_9APIA</name>
<feature type="domain" description="Gnk2-homologous" evidence="13">
    <location>
        <begin position="35"/>
        <end position="136"/>
    </location>
</feature>
<accession>A0AAD8NAW9</accession>
<dbReference type="Proteomes" id="UP001237642">
    <property type="component" value="Unassembled WGS sequence"/>
</dbReference>
<evidence type="ECO:0000256" key="4">
    <source>
        <dbReference type="ARBA" id="ARBA00022737"/>
    </source>
</evidence>
<keyword evidence="10" id="KW-1133">Transmembrane helix</keyword>
<keyword evidence="10" id="KW-0812">Transmembrane</keyword>
<evidence type="ECO:0000313" key="15">
    <source>
        <dbReference type="Proteomes" id="UP001237642"/>
    </source>
</evidence>
<keyword evidence="2" id="KW-0808">Transferase</keyword>
<dbReference type="PROSITE" id="PS50011">
    <property type="entry name" value="PROTEIN_KINASE_DOM"/>
    <property type="match status" value="1"/>
</dbReference>
<dbReference type="InterPro" id="IPR017441">
    <property type="entry name" value="Protein_kinase_ATP_BS"/>
</dbReference>
<feature type="signal peptide" evidence="11">
    <location>
        <begin position="1"/>
        <end position="29"/>
    </location>
</feature>
<feature type="transmembrane region" description="Helical" evidence="10">
    <location>
        <begin position="194"/>
        <end position="214"/>
    </location>
</feature>
<proteinExistence type="predicted"/>
<feature type="binding site" evidence="9">
    <location>
        <position position="281"/>
    </location>
    <ligand>
        <name>ATP</name>
        <dbReference type="ChEBI" id="CHEBI:30616"/>
    </ligand>
</feature>
<dbReference type="InterPro" id="IPR001245">
    <property type="entry name" value="Ser-Thr/Tyr_kinase_cat_dom"/>
</dbReference>
<dbReference type="EMBL" id="JAUIZM010000001">
    <property type="protein sequence ID" value="KAK1401911.1"/>
    <property type="molecule type" value="Genomic_DNA"/>
</dbReference>
<reference evidence="14" key="2">
    <citation type="submission" date="2023-05" db="EMBL/GenBank/DDBJ databases">
        <authorList>
            <person name="Schelkunov M.I."/>
        </authorList>
    </citation>
    <scope>NUCLEOTIDE SEQUENCE</scope>
    <source>
        <strain evidence="14">Hsosn_3</strain>
        <tissue evidence="14">Leaf</tissue>
    </source>
</reference>
<keyword evidence="6" id="KW-0418">Kinase</keyword>
<dbReference type="GO" id="GO:0005524">
    <property type="term" value="F:ATP binding"/>
    <property type="evidence" value="ECO:0007669"/>
    <property type="project" value="UniProtKB-UniRule"/>
</dbReference>
<dbReference type="InterPro" id="IPR002902">
    <property type="entry name" value="GNK2"/>
</dbReference>
<dbReference type="PANTHER" id="PTHR47973">
    <property type="entry name" value="CYSTEINE-RICH RECEPTOR-LIKE PROTEIN KINASE 3"/>
    <property type="match status" value="1"/>
</dbReference>
<dbReference type="Pfam" id="PF07714">
    <property type="entry name" value="PK_Tyr_Ser-Thr"/>
    <property type="match status" value="1"/>
</dbReference>
<evidence type="ECO:0000256" key="8">
    <source>
        <dbReference type="ARBA" id="ARBA00023170"/>
    </source>
</evidence>
<reference evidence="14" key="1">
    <citation type="submission" date="2023-02" db="EMBL/GenBank/DDBJ databases">
        <title>Genome of toxic invasive species Heracleum sosnowskyi carries increased number of genes despite the absence of recent whole-genome duplications.</title>
        <authorList>
            <person name="Schelkunov M."/>
            <person name="Shtratnikova V."/>
            <person name="Makarenko M."/>
            <person name="Klepikova A."/>
            <person name="Omelchenko D."/>
            <person name="Novikova G."/>
            <person name="Obukhova E."/>
            <person name="Bogdanov V."/>
            <person name="Penin A."/>
            <person name="Logacheva M."/>
        </authorList>
    </citation>
    <scope>NUCLEOTIDE SEQUENCE</scope>
    <source>
        <strain evidence="14">Hsosn_3</strain>
        <tissue evidence="14">Leaf</tissue>
    </source>
</reference>
<dbReference type="Gene3D" id="3.30.430.20">
    <property type="entry name" value="Gnk2 domain, C-X8-C-X2-C motif"/>
    <property type="match status" value="1"/>
</dbReference>
<keyword evidence="3 11" id="KW-0732">Signal</keyword>
<dbReference type="InterPro" id="IPR000719">
    <property type="entry name" value="Prot_kinase_dom"/>
</dbReference>
<dbReference type="AlphaFoldDB" id="A0AAD8NAW9"/>
<evidence type="ECO:0000256" key="6">
    <source>
        <dbReference type="ARBA" id="ARBA00022777"/>
    </source>
</evidence>
<sequence>MGRSMSMTMVIHLHGVFLILLMNMGGVLSDPQTLLLSQDCNRQSSIRVEMSVFMRKFNKTFGEIRRQLSNNHNIHFATTVETDVYGMVQCRNYLSTEDCLACLDVAQIEVRRNCPTFDGGDVIYKGCFLSQKDCHNCLTIGYNNIKSCPPGSEGSSADAGCFLRYSDASFFADNSTISITPYLHGGTSKSRTTIIGGLVGVLCLFLILAVILWYQSVRKANVAQRGDMLGLSKLQGPVIYSFKDLKSATRNFSEDSKIGEGGYGDVYKGITKNGDVVAVKKLSIATSKAKEDFECEVRLTVNINHRNIIRLLGCSNRGSELLLVFEYMANGSLDTFLYGVKRGMLSWKQHFGLARYIRDDQSHLSTRFAGTLGYTAPEYAIHGHLSEKVDTYSFGVVVLEIVSGRRCTNLDIKPDNGSLLEHTWNLYASDRHSDLADKNLDPNAYNIDEVKKTVEIALMCTQSPTSLRPTMSEVVVLLTNDSSIKHKPEKPTIF</sequence>
<dbReference type="CDD" id="cd23509">
    <property type="entry name" value="Gnk2-like"/>
    <property type="match status" value="1"/>
</dbReference>
<dbReference type="PROSITE" id="PS51473">
    <property type="entry name" value="GNK2"/>
    <property type="match status" value="1"/>
</dbReference>